<dbReference type="AlphaFoldDB" id="A0A1H8SXK6"/>
<dbReference type="Pfam" id="PF10069">
    <property type="entry name" value="DICT"/>
    <property type="match status" value="1"/>
</dbReference>
<evidence type="ECO:0000259" key="1">
    <source>
        <dbReference type="Pfam" id="PF10069"/>
    </source>
</evidence>
<protein>
    <recommendedName>
        <fullName evidence="1">DICT domain-containing protein</fullName>
    </recommendedName>
</protein>
<keyword evidence="3" id="KW-1185">Reference proteome</keyword>
<evidence type="ECO:0000313" key="3">
    <source>
        <dbReference type="Proteomes" id="UP000199126"/>
    </source>
</evidence>
<sequence length="257" mass="28537">MSDSTLSSLQAFFDEVEDPNRSLVVVNRREPKAVQSLLESAFAEQSVTVSELDLSDEADDVVVVLDGKRVVATSPLSEVMNALLLVNSDRYITGTSGVDDSGVPDVLTALDGVEFELRGYPASNKEKLLLIVISRYVERLALTVGDGRLRSTFQRLSRLADERGTRAIYERLAASTVDVHVYGTAGWGPPTSLDLTVHTGTSADYRQSWCVVFVPERASERHAALVALETGPNVWRGTWTYDPERVRRVDRYLERRF</sequence>
<dbReference type="OrthoDB" id="302327at2157"/>
<feature type="domain" description="DICT" evidence="1">
    <location>
        <begin position="120"/>
        <end position="227"/>
    </location>
</feature>
<gene>
    <name evidence="2" type="ORF">SAMN04487948_105390</name>
</gene>
<dbReference type="InterPro" id="IPR016954">
    <property type="entry name" value="Uncharacterised_Vng0742h"/>
</dbReference>
<proteinExistence type="predicted"/>
<dbReference type="InterPro" id="IPR019278">
    <property type="entry name" value="DICT_dom"/>
</dbReference>
<organism evidence="2 3">
    <name type="scientific">Halogranum amylolyticum</name>
    <dbReference type="NCBI Taxonomy" id="660520"/>
    <lineage>
        <taxon>Archaea</taxon>
        <taxon>Methanobacteriati</taxon>
        <taxon>Methanobacteriota</taxon>
        <taxon>Stenosarchaea group</taxon>
        <taxon>Halobacteria</taxon>
        <taxon>Halobacteriales</taxon>
        <taxon>Haloferacaceae</taxon>
    </lineage>
</organism>
<name>A0A1H8SXK6_9EURY</name>
<dbReference type="EMBL" id="FODV01000005">
    <property type="protein sequence ID" value="SEO83490.1"/>
    <property type="molecule type" value="Genomic_DNA"/>
</dbReference>
<accession>A0A1H8SXK6</accession>
<dbReference type="Proteomes" id="UP000199126">
    <property type="component" value="Unassembled WGS sequence"/>
</dbReference>
<dbReference type="RefSeq" id="WP_089824645.1">
    <property type="nucleotide sequence ID" value="NZ_FODV01000005.1"/>
</dbReference>
<dbReference type="PIRSF" id="PIRSF030471">
    <property type="entry name" value="STR_Vng0742h_prd"/>
    <property type="match status" value="1"/>
</dbReference>
<evidence type="ECO:0000313" key="2">
    <source>
        <dbReference type="EMBL" id="SEO83490.1"/>
    </source>
</evidence>
<reference evidence="3" key="1">
    <citation type="submission" date="2016-10" db="EMBL/GenBank/DDBJ databases">
        <authorList>
            <person name="Varghese N."/>
            <person name="Submissions S."/>
        </authorList>
    </citation>
    <scope>NUCLEOTIDE SEQUENCE [LARGE SCALE GENOMIC DNA]</scope>
    <source>
        <strain evidence="3">CGMCC 1.10121</strain>
    </source>
</reference>